<dbReference type="NCBIfam" id="NF001810">
    <property type="entry name" value="PRK00529.1"/>
    <property type="match status" value="1"/>
</dbReference>
<dbReference type="EMBL" id="JAGQHS010000018">
    <property type="protein sequence ID" value="MCA9755223.1"/>
    <property type="molecule type" value="Genomic_DNA"/>
</dbReference>
<dbReference type="InterPro" id="IPR008991">
    <property type="entry name" value="Translation_prot_SH3-like_sf"/>
</dbReference>
<dbReference type="FunFam" id="2.40.50.140:FF:000004">
    <property type="entry name" value="Elongation factor P"/>
    <property type="match status" value="1"/>
</dbReference>
<protein>
    <recommendedName>
        <fullName evidence="7 8">Elongation factor P</fullName>
        <shortName evidence="7">EF-P</shortName>
    </recommendedName>
</protein>
<dbReference type="Proteomes" id="UP000739538">
    <property type="component" value="Unassembled WGS sequence"/>
</dbReference>
<dbReference type="Pfam" id="PF01132">
    <property type="entry name" value="EFP"/>
    <property type="match status" value="1"/>
</dbReference>
<dbReference type="GO" id="GO:0005829">
    <property type="term" value="C:cytosol"/>
    <property type="evidence" value="ECO:0007669"/>
    <property type="project" value="UniProtKB-ARBA"/>
</dbReference>
<dbReference type="NCBIfam" id="TIGR00038">
    <property type="entry name" value="efp"/>
    <property type="match status" value="1"/>
</dbReference>
<dbReference type="FunFam" id="2.40.50.140:FF:000009">
    <property type="entry name" value="Elongation factor P"/>
    <property type="match status" value="1"/>
</dbReference>
<reference evidence="12" key="2">
    <citation type="journal article" date="2021" name="Microbiome">
        <title>Successional dynamics and alternative stable states in a saline activated sludge microbial community over 9 years.</title>
        <authorList>
            <person name="Wang Y."/>
            <person name="Ye J."/>
            <person name="Ju F."/>
            <person name="Liu L."/>
            <person name="Boyd J.A."/>
            <person name="Deng Y."/>
            <person name="Parks D.H."/>
            <person name="Jiang X."/>
            <person name="Yin X."/>
            <person name="Woodcroft B.J."/>
            <person name="Tyson G.W."/>
            <person name="Hugenholtz P."/>
            <person name="Polz M.F."/>
            <person name="Zhang T."/>
        </authorList>
    </citation>
    <scope>NUCLEOTIDE SEQUENCE</scope>
    <source>
        <strain evidence="12">HKST-UBA02</strain>
    </source>
</reference>
<dbReference type="PIRSF" id="PIRSF005901">
    <property type="entry name" value="EF-P"/>
    <property type="match status" value="1"/>
</dbReference>
<keyword evidence="6 7" id="KW-0648">Protein biosynthesis</keyword>
<dbReference type="CDD" id="cd04470">
    <property type="entry name" value="S1_EF-P_repeat_1"/>
    <property type="match status" value="1"/>
</dbReference>
<comment type="subcellular location">
    <subcellularLocation>
        <location evidence="1 7">Cytoplasm</location>
    </subcellularLocation>
</comment>
<comment type="pathway">
    <text evidence="2 7">Protein biosynthesis; polypeptide chain elongation.</text>
</comment>
<proteinExistence type="inferred from homology"/>
<dbReference type="Gene3D" id="2.40.50.140">
    <property type="entry name" value="Nucleic acid-binding proteins"/>
    <property type="match status" value="2"/>
</dbReference>
<keyword evidence="5 7" id="KW-0251">Elongation factor</keyword>
<dbReference type="InterPro" id="IPR013852">
    <property type="entry name" value="Transl_elong_P/YeiP_CS"/>
</dbReference>
<dbReference type="FunFam" id="2.30.30.30:FF:000003">
    <property type="entry name" value="Elongation factor P"/>
    <property type="match status" value="1"/>
</dbReference>
<sequence length="187" mass="21293">MATTADIRNGLVIDFKDDLYKIVDFQHVKPGKGGAFVRAKLKNIRTGRVIDNTWNAGSTINPVRMRHKQIQYLYSTGEDYHFMDNETYEQLELPKEMIEPYLPYLLENMEMQVLVKEEDETPVDLDFPATVVLEVTEAYDAARGDTAGSVTKEVTVETGIQIQVPPFIKQGEKIRIDTATGKYMERA</sequence>
<dbReference type="InterPro" id="IPR001059">
    <property type="entry name" value="Transl_elong_P/YeiP_cen"/>
</dbReference>
<dbReference type="PROSITE" id="PS01275">
    <property type="entry name" value="EFP"/>
    <property type="match status" value="1"/>
</dbReference>
<comment type="function">
    <text evidence="7">Involved in peptide bond synthesis. Stimulates efficient translation and peptide-bond synthesis on native or reconstituted 70S ribosomes in vitro. Probably functions indirectly by altering the affinity of the ribosome for aminoacyl-tRNA, thus increasing their reactivity as acceptors for peptidyl transferase.</text>
</comment>
<evidence type="ECO:0000256" key="8">
    <source>
        <dbReference type="NCBIfam" id="TIGR00038"/>
    </source>
</evidence>
<evidence type="ECO:0000313" key="12">
    <source>
        <dbReference type="EMBL" id="MCA9755223.1"/>
    </source>
</evidence>
<dbReference type="InterPro" id="IPR013185">
    <property type="entry name" value="Transl_elong_KOW-like"/>
</dbReference>
<evidence type="ECO:0000259" key="11">
    <source>
        <dbReference type="SMART" id="SM01185"/>
    </source>
</evidence>
<dbReference type="GO" id="GO:0043043">
    <property type="term" value="P:peptide biosynthetic process"/>
    <property type="evidence" value="ECO:0007669"/>
    <property type="project" value="InterPro"/>
</dbReference>
<dbReference type="InterPro" id="IPR014722">
    <property type="entry name" value="Rib_uL2_dom2"/>
</dbReference>
<accession>A0A956NC59</accession>
<dbReference type="SUPFAM" id="SSF50249">
    <property type="entry name" value="Nucleic acid-binding proteins"/>
    <property type="match status" value="2"/>
</dbReference>
<dbReference type="PANTHER" id="PTHR30053">
    <property type="entry name" value="ELONGATION FACTOR P"/>
    <property type="match status" value="1"/>
</dbReference>
<evidence type="ECO:0000256" key="2">
    <source>
        <dbReference type="ARBA" id="ARBA00004815"/>
    </source>
</evidence>
<dbReference type="Gene3D" id="2.30.30.30">
    <property type="match status" value="1"/>
</dbReference>
<feature type="domain" description="Translation elongation factor P/YeiP central" evidence="11">
    <location>
        <begin position="67"/>
        <end position="123"/>
    </location>
</feature>
<evidence type="ECO:0000313" key="13">
    <source>
        <dbReference type="Proteomes" id="UP000739538"/>
    </source>
</evidence>
<evidence type="ECO:0000259" key="10">
    <source>
        <dbReference type="SMART" id="SM00841"/>
    </source>
</evidence>
<dbReference type="PANTHER" id="PTHR30053:SF14">
    <property type="entry name" value="TRANSLATION ELONGATION FACTOR KOW-LIKE DOMAIN-CONTAINING PROTEIN"/>
    <property type="match status" value="1"/>
</dbReference>
<dbReference type="Pfam" id="PF09285">
    <property type="entry name" value="Elong-fact-P_C"/>
    <property type="match status" value="1"/>
</dbReference>
<evidence type="ECO:0000256" key="1">
    <source>
        <dbReference type="ARBA" id="ARBA00004496"/>
    </source>
</evidence>
<evidence type="ECO:0000256" key="5">
    <source>
        <dbReference type="ARBA" id="ARBA00022768"/>
    </source>
</evidence>
<dbReference type="Pfam" id="PF08207">
    <property type="entry name" value="EFP_N"/>
    <property type="match status" value="1"/>
</dbReference>
<evidence type="ECO:0000256" key="7">
    <source>
        <dbReference type="HAMAP-Rule" id="MF_00141"/>
    </source>
</evidence>
<keyword evidence="4 7" id="KW-0963">Cytoplasm</keyword>
<dbReference type="SUPFAM" id="SSF50104">
    <property type="entry name" value="Translation proteins SH3-like domain"/>
    <property type="match status" value="1"/>
</dbReference>
<dbReference type="HAMAP" id="MF_00141">
    <property type="entry name" value="EF_P"/>
    <property type="match status" value="1"/>
</dbReference>
<dbReference type="InterPro" id="IPR020599">
    <property type="entry name" value="Transl_elong_fac_P/YeiP"/>
</dbReference>
<comment type="similarity">
    <text evidence="3 7 9">Belongs to the elongation factor P family.</text>
</comment>
<dbReference type="InterPro" id="IPR011768">
    <property type="entry name" value="Transl_elongation_fac_P"/>
</dbReference>
<dbReference type="CDD" id="cd05794">
    <property type="entry name" value="S1_EF-P_repeat_2"/>
    <property type="match status" value="1"/>
</dbReference>
<organism evidence="12 13">
    <name type="scientific">Eiseniibacteriota bacterium</name>
    <dbReference type="NCBI Taxonomy" id="2212470"/>
    <lineage>
        <taxon>Bacteria</taxon>
        <taxon>Candidatus Eiseniibacteriota</taxon>
    </lineage>
</organism>
<evidence type="ECO:0000256" key="3">
    <source>
        <dbReference type="ARBA" id="ARBA00009479"/>
    </source>
</evidence>
<feature type="domain" description="Elongation factor P C-terminal" evidence="10">
    <location>
        <begin position="131"/>
        <end position="186"/>
    </location>
</feature>
<dbReference type="AlphaFoldDB" id="A0A956NC59"/>
<dbReference type="SMART" id="SM00841">
    <property type="entry name" value="Elong-fact-P_C"/>
    <property type="match status" value="1"/>
</dbReference>
<comment type="caution">
    <text evidence="12">The sequence shown here is derived from an EMBL/GenBank/DDBJ whole genome shotgun (WGS) entry which is preliminary data.</text>
</comment>
<dbReference type="InterPro" id="IPR012340">
    <property type="entry name" value="NA-bd_OB-fold"/>
</dbReference>
<dbReference type="InterPro" id="IPR015365">
    <property type="entry name" value="Elong-fact-P_C"/>
</dbReference>
<reference evidence="12" key="1">
    <citation type="submission" date="2020-04" db="EMBL/GenBank/DDBJ databases">
        <authorList>
            <person name="Zhang T."/>
        </authorList>
    </citation>
    <scope>NUCLEOTIDE SEQUENCE</scope>
    <source>
        <strain evidence="12">HKST-UBA02</strain>
    </source>
</reference>
<gene>
    <name evidence="7 12" type="primary">efp</name>
    <name evidence="12" type="ORF">KDA27_05430</name>
</gene>
<dbReference type="SMART" id="SM01185">
    <property type="entry name" value="EFP"/>
    <property type="match status" value="1"/>
</dbReference>
<dbReference type="GO" id="GO:0003746">
    <property type="term" value="F:translation elongation factor activity"/>
    <property type="evidence" value="ECO:0007669"/>
    <property type="project" value="UniProtKB-UniRule"/>
</dbReference>
<evidence type="ECO:0000256" key="9">
    <source>
        <dbReference type="RuleBase" id="RU004389"/>
    </source>
</evidence>
<evidence type="ECO:0000256" key="6">
    <source>
        <dbReference type="ARBA" id="ARBA00022917"/>
    </source>
</evidence>
<evidence type="ECO:0000256" key="4">
    <source>
        <dbReference type="ARBA" id="ARBA00022490"/>
    </source>
</evidence>
<name>A0A956NC59_UNCEI</name>